<proteinExistence type="predicted"/>
<feature type="transmembrane region" description="Helical" evidence="4">
    <location>
        <begin position="33"/>
        <end position="57"/>
    </location>
</feature>
<feature type="transmembrane region" description="Helical" evidence="4">
    <location>
        <begin position="63"/>
        <end position="86"/>
    </location>
</feature>
<dbReference type="EMBL" id="WBUI01000016">
    <property type="protein sequence ID" value="KAB2930965.1"/>
    <property type="molecule type" value="Genomic_DNA"/>
</dbReference>
<dbReference type="PANTHER" id="PTHR43280:SF29">
    <property type="entry name" value="ARAC-FAMILY TRANSCRIPTIONAL REGULATOR"/>
    <property type="match status" value="1"/>
</dbReference>
<feature type="transmembrane region" description="Helical" evidence="4">
    <location>
        <begin position="209"/>
        <end position="231"/>
    </location>
</feature>
<dbReference type="GO" id="GO:0043565">
    <property type="term" value="F:sequence-specific DNA binding"/>
    <property type="evidence" value="ECO:0007669"/>
    <property type="project" value="InterPro"/>
</dbReference>
<dbReference type="SUPFAM" id="SSF46689">
    <property type="entry name" value="Homeodomain-like"/>
    <property type="match status" value="1"/>
</dbReference>
<gene>
    <name evidence="6" type="ORF">F9K24_14830</name>
</gene>
<feature type="transmembrane region" description="Helical" evidence="4">
    <location>
        <begin position="141"/>
        <end position="162"/>
    </location>
</feature>
<keyword evidence="4" id="KW-0812">Transmembrane</keyword>
<dbReference type="Pfam" id="PF12833">
    <property type="entry name" value="HTH_18"/>
    <property type="match status" value="1"/>
</dbReference>
<name>A0A833GZS6_9LEPT</name>
<organism evidence="6 7">
    <name type="scientific">Leptonema illini</name>
    <dbReference type="NCBI Taxonomy" id="183"/>
    <lineage>
        <taxon>Bacteria</taxon>
        <taxon>Pseudomonadati</taxon>
        <taxon>Spirochaetota</taxon>
        <taxon>Spirochaetia</taxon>
        <taxon>Leptospirales</taxon>
        <taxon>Leptospiraceae</taxon>
        <taxon>Leptonema</taxon>
    </lineage>
</organism>
<dbReference type="InterPro" id="IPR009057">
    <property type="entry name" value="Homeodomain-like_sf"/>
</dbReference>
<dbReference type="SMART" id="SM00342">
    <property type="entry name" value="HTH_ARAC"/>
    <property type="match status" value="1"/>
</dbReference>
<evidence type="ECO:0000256" key="4">
    <source>
        <dbReference type="SAM" id="Phobius"/>
    </source>
</evidence>
<keyword evidence="4" id="KW-1133">Transmembrane helix</keyword>
<sequence>MNPASLYLYFSVLYLGNALIQTWLFWKTRRRLSLFFALMQIGNCYIYFYYGLFYAGFLPDFEILAGTSLMMQFANIFSSYYMIRYLLYPNDSFPRRSLLVHLPFFVTVPFMAYQLQSSDFRHLVMRRSLDRFVPDYYEDGWVRLAFIIYVGITLLALLYLASRRLKWQLIMKEVFQKGAVRDIASAAFLLVLLYALIFAGLQISQEGGYRLFASLMLVLEMTAFTAGMVLLQFLPRLLAHRFAVYEISPEAARRSYIRDRLQNVDTERLESVLTDLMERRRLYCDEDLSLRSLAMHAGVSYRQLSEYLNTSKRQSFQAYVQGYRLSHAKHLLKTRPDLNVTRIAFESGFNSLASFYRVFKKEEGTNPLTFREENDSQVTT</sequence>
<dbReference type="PROSITE" id="PS01124">
    <property type="entry name" value="HTH_ARAC_FAMILY_2"/>
    <property type="match status" value="1"/>
</dbReference>
<dbReference type="PROSITE" id="PS00041">
    <property type="entry name" value="HTH_ARAC_FAMILY_1"/>
    <property type="match status" value="1"/>
</dbReference>
<evidence type="ECO:0000259" key="5">
    <source>
        <dbReference type="PROSITE" id="PS01124"/>
    </source>
</evidence>
<evidence type="ECO:0000313" key="6">
    <source>
        <dbReference type="EMBL" id="KAB2930965.1"/>
    </source>
</evidence>
<dbReference type="AlphaFoldDB" id="A0A833GZS6"/>
<protein>
    <submittedName>
        <fullName evidence="6">AraC family transcriptional regulator</fullName>
    </submittedName>
</protein>
<dbReference type="InterPro" id="IPR018060">
    <property type="entry name" value="HTH_AraC"/>
</dbReference>
<dbReference type="Gene3D" id="1.10.10.60">
    <property type="entry name" value="Homeodomain-like"/>
    <property type="match status" value="1"/>
</dbReference>
<dbReference type="InterPro" id="IPR018062">
    <property type="entry name" value="HTH_AraC-typ_CS"/>
</dbReference>
<evidence type="ECO:0000313" key="7">
    <source>
        <dbReference type="Proteomes" id="UP000460298"/>
    </source>
</evidence>
<evidence type="ECO:0000256" key="3">
    <source>
        <dbReference type="ARBA" id="ARBA00023163"/>
    </source>
</evidence>
<feature type="transmembrane region" description="Helical" evidence="4">
    <location>
        <begin position="6"/>
        <end position="26"/>
    </location>
</feature>
<dbReference type="PANTHER" id="PTHR43280">
    <property type="entry name" value="ARAC-FAMILY TRANSCRIPTIONAL REGULATOR"/>
    <property type="match status" value="1"/>
</dbReference>
<feature type="transmembrane region" description="Helical" evidence="4">
    <location>
        <begin position="183"/>
        <end position="203"/>
    </location>
</feature>
<keyword evidence="4" id="KW-0472">Membrane</keyword>
<evidence type="ECO:0000256" key="2">
    <source>
        <dbReference type="ARBA" id="ARBA00023125"/>
    </source>
</evidence>
<reference evidence="6 7" key="1">
    <citation type="submission" date="2019-10" db="EMBL/GenBank/DDBJ databases">
        <title>Extracellular Electron Transfer in a Candidatus Methanoperedens spp. Enrichment Culture.</title>
        <authorList>
            <person name="Berger S."/>
            <person name="Rangel Shaw D."/>
            <person name="Berben T."/>
            <person name="In 'T Zandt M."/>
            <person name="Frank J."/>
            <person name="Reimann J."/>
            <person name="Jetten M.S.M."/>
            <person name="Welte C.U."/>
        </authorList>
    </citation>
    <scope>NUCLEOTIDE SEQUENCE [LARGE SCALE GENOMIC DNA]</scope>
    <source>
        <strain evidence="6">SB12</strain>
    </source>
</reference>
<comment type="caution">
    <text evidence="6">The sequence shown here is derived from an EMBL/GenBank/DDBJ whole genome shotgun (WGS) entry which is preliminary data.</text>
</comment>
<keyword evidence="3" id="KW-0804">Transcription</keyword>
<feature type="transmembrane region" description="Helical" evidence="4">
    <location>
        <begin position="98"/>
        <end position="115"/>
    </location>
</feature>
<feature type="domain" description="HTH araC/xylS-type" evidence="5">
    <location>
        <begin position="267"/>
        <end position="373"/>
    </location>
</feature>
<keyword evidence="2" id="KW-0238">DNA-binding</keyword>
<keyword evidence="1" id="KW-0805">Transcription regulation</keyword>
<dbReference type="Proteomes" id="UP000460298">
    <property type="component" value="Unassembled WGS sequence"/>
</dbReference>
<evidence type="ECO:0000256" key="1">
    <source>
        <dbReference type="ARBA" id="ARBA00023015"/>
    </source>
</evidence>
<accession>A0A833GZS6</accession>
<dbReference type="GO" id="GO:0003700">
    <property type="term" value="F:DNA-binding transcription factor activity"/>
    <property type="evidence" value="ECO:0007669"/>
    <property type="project" value="InterPro"/>
</dbReference>